<dbReference type="HOGENOM" id="CLU_2948189_0_0_1"/>
<keyword evidence="2" id="KW-1185">Reference proteome</keyword>
<accession>A0A0D0DKY0</accession>
<sequence length="60" mass="6633">LILINLSFPRCFRLPLLFVHLSECGLPVVNILAVVIGNPTTPYHHTGLAYLSVSLFLITD</sequence>
<reference evidence="2" key="2">
    <citation type="submission" date="2015-01" db="EMBL/GenBank/DDBJ databases">
        <title>Evolutionary Origins and Diversification of the Mycorrhizal Mutualists.</title>
        <authorList>
            <consortium name="DOE Joint Genome Institute"/>
            <consortium name="Mycorrhizal Genomics Consortium"/>
            <person name="Kohler A."/>
            <person name="Kuo A."/>
            <person name="Nagy L.G."/>
            <person name="Floudas D."/>
            <person name="Copeland A."/>
            <person name="Barry K.W."/>
            <person name="Cichocki N."/>
            <person name="Veneault-Fourrey C."/>
            <person name="LaButti K."/>
            <person name="Lindquist E.A."/>
            <person name="Lipzen A."/>
            <person name="Lundell T."/>
            <person name="Morin E."/>
            <person name="Murat C."/>
            <person name="Riley R."/>
            <person name="Ohm R."/>
            <person name="Sun H."/>
            <person name="Tunlid A."/>
            <person name="Henrissat B."/>
            <person name="Grigoriev I.V."/>
            <person name="Hibbett D.S."/>
            <person name="Martin F."/>
        </authorList>
    </citation>
    <scope>NUCLEOTIDE SEQUENCE [LARGE SCALE GENOMIC DNA]</scope>
    <source>
        <strain evidence="2">Ve08.2h10</strain>
    </source>
</reference>
<gene>
    <name evidence="1" type="ORF">PAXRUDRAFT_822971</name>
</gene>
<proteinExistence type="predicted"/>
<reference evidence="1 2" key="1">
    <citation type="submission" date="2014-04" db="EMBL/GenBank/DDBJ databases">
        <authorList>
            <consortium name="DOE Joint Genome Institute"/>
            <person name="Kuo A."/>
            <person name="Kohler A."/>
            <person name="Jargeat P."/>
            <person name="Nagy L.G."/>
            <person name="Floudas D."/>
            <person name="Copeland A."/>
            <person name="Barry K.W."/>
            <person name="Cichocki N."/>
            <person name="Veneault-Fourrey C."/>
            <person name="LaButti K."/>
            <person name="Lindquist E.A."/>
            <person name="Lipzen A."/>
            <person name="Lundell T."/>
            <person name="Morin E."/>
            <person name="Murat C."/>
            <person name="Sun H."/>
            <person name="Tunlid A."/>
            <person name="Henrissat B."/>
            <person name="Grigoriev I.V."/>
            <person name="Hibbett D.S."/>
            <person name="Martin F."/>
            <person name="Nordberg H.P."/>
            <person name="Cantor M.N."/>
            <person name="Hua S.X."/>
        </authorList>
    </citation>
    <scope>NUCLEOTIDE SEQUENCE [LARGE SCALE GENOMIC DNA]</scope>
    <source>
        <strain evidence="1 2">Ve08.2h10</strain>
    </source>
</reference>
<evidence type="ECO:0000313" key="1">
    <source>
        <dbReference type="EMBL" id="KIK99202.1"/>
    </source>
</evidence>
<dbReference type="AlphaFoldDB" id="A0A0D0DKY0"/>
<protein>
    <submittedName>
        <fullName evidence="1">Uncharacterized protein</fullName>
    </submittedName>
</protein>
<dbReference type="Proteomes" id="UP000054538">
    <property type="component" value="Unassembled WGS sequence"/>
</dbReference>
<evidence type="ECO:0000313" key="2">
    <source>
        <dbReference type="Proteomes" id="UP000054538"/>
    </source>
</evidence>
<organism evidence="1 2">
    <name type="scientific">Paxillus rubicundulus Ve08.2h10</name>
    <dbReference type="NCBI Taxonomy" id="930991"/>
    <lineage>
        <taxon>Eukaryota</taxon>
        <taxon>Fungi</taxon>
        <taxon>Dikarya</taxon>
        <taxon>Basidiomycota</taxon>
        <taxon>Agaricomycotina</taxon>
        <taxon>Agaricomycetes</taxon>
        <taxon>Agaricomycetidae</taxon>
        <taxon>Boletales</taxon>
        <taxon>Paxilineae</taxon>
        <taxon>Paxillaceae</taxon>
        <taxon>Paxillus</taxon>
    </lineage>
</organism>
<name>A0A0D0DKY0_9AGAM</name>
<dbReference type="InParanoid" id="A0A0D0DKY0"/>
<feature type="non-terminal residue" evidence="1">
    <location>
        <position position="1"/>
    </location>
</feature>
<dbReference type="EMBL" id="KN824866">
    <property type="protein sequence ID" value="KIK99202.1"/>
    <property type="molecule type" value="Genomic_DNA"/>
</dbReference>